<dbReference type="GO" id="GO:0005736">
    <property type="term" value="C:RNA polymerase I complex"/>
    <property type="evidence" value="ECO:0007669"/>
    <property type="project" value="TreeGrafter"/>
</dbReference>
<comment type="caution">
    <text evidence="6">The sequence shown here is derived from an EMBL/GenBank/DDBJ whole genome shotgun (WGS) entry which is preliminary data.</text>
</comment>
<reference evidence="6 7" key="1">
    <citation type="journal article" date="2024" name="Nat. Commun.">
        <title>Phylogenomics reveals the evolutionary origins of lichenization in chlorophyte algae.</title>
        <authorList>
            <person name="Puginier C."/>
            <person name="Libourel C."/>
            <person name="Otte J."/>
            <person name="Skaloud P."/>
            <person name="Haon M."/>
            <person name="Grisel S."/>
            <person name="Petersen M."/>
            <person name="Berrin J.G."/>
            <person name="Delaux P.M."/>
            <person name="Dal Grande F."/>
            <person name="Keller J."/>
        </authorList>
    </citation>
    <scope>NUCLEOTIDE SEQUENCE [LARGE SCALE GENOMIC DNA]</scope>
    <source>
        <strain evidence="6 7">SAG 245.80</strain>
    </source>
</reference>
<keyword evidence="4" id="KW-0539">Nucleus</keyword>
<sequence length="237" mass="25313">MHDDATSHVPGLCNLGNTRFFNSVLQAQSAAAAPAAACRLARAAQAGGSRTGLRRAGFSAAGRATKLAGHAAFPLVLDLSPYCFCDALDGVREQLDAQLNKWSDVLDGALIAYAKERIVSLQATIHPYFPYIHVDVSAQVLVFAPRVGYSMSGKVNSVDADFIGLEVLDVFNAAIGRQNIRPEYTFRKAGERWVNKRDASAAICVGTTVVFEVTEVRDEGGFFFLIGSGGRAANKGE</sequence>
<comment type="subcellular location">
    <subcellularLocation>
        <location evidence="1">Nucleus</location>
    </subcellularLocation>
</comment>
<accession>A0AAW1R012</accession>
<gene>
    <name evidence="6" type="ORF">WJX81_006320</name>
</gene>
<protein>
    <recommendedName>
        <fullName evidence="5">RPA43 OB domain-containing protein</fullName>
    </recommendedName>
</protein>
<name>A0AAW1R012_9CHLO</name>
<dbReference type="Pfam" id="PF17875">
    <property type="entry name" value="RPA43_OB"/>
    <property type="match status" value="1"/>
</dbReference>
<dbReference type="Gene3D" id="2.40.50.1060">
    <property type="match status" value="1"/>
</dbReference>
<dbReference type="PANTHER" id="PTHR12709">
    <property type="entry name" value="DNA-DIRECTED RNA POLYMERASE II, III"/>
    <property type="match status" value="1"/>
</dbReference>
<evidence type="ECO:0000256" key="4">
    <source>
        <dbReference type="ARBA" id="ARBA00023242"/>
    </source>
</evidence>
<keyword evidence="2" id="KW-0240">DNA-directed RNA polymerase</keyword>
<dbReference type="Proteomes" id="UP001445335">
    <property type="component" value="Unassembled WGS sequence"/>
</dbReference>
<evidence type="ECO:0000256" key="1">
    <source>
        <dbReference type="ARBA" id="ARBA00004123"/>
    </source>
</evidence>
<dbReference type="InterPro" id="IPR041178">
    <property type="entry name" value="RPA43_OB"/>
</dbReference>
<dbReference type="AlphaFoldDB" id="A0AAW1R012"/>
<evidence type="ECO:0000313" key="7">
    <source>
        <dbReference type="Proteomes" id="UP001445335"/>
    </source>
</evidence>
<dbReference type="GO" id="GO:0006362">
    <property type="term" value="P:transcription elongation by RNA polymerase I"/>
    <property type="evidence" value="ECO:0007669"/>
    <property type="project" value="TreeGrafter"/>
</dbReference>
<proteinExistence type="predicted"/>
<dbReference type="EMBL" id="JALJOU010000062">
    <property type="protein sequence ID" value="KAK9826838.1"/>
    <property type="molecule type" value="Genomic_DNA"/>
</dbReference>
<evidence type="ECO:0000313" key="6">
    <source>
        <dbReference type="EMBL" id="KAK9826838.1"/>
    </source>
</evidence>
<evidence type="ECO:0000256" key="3">
    <source>
        <dbReference type="ARBA" id="ARBA00023163"/>
    </source>
</evidence>
<keyword evidence="7" id="KW-1185">Reference proteome</keyword>
<dbReference type="PANTHER" id="PTHR12709:SF5">
    <property type="entry name" value="DNA-DIRECTED RNA POLYMERASE I SUBUNIT RPA43"/>
    <property type="match status" value="1"/>
</dbReference>
<dbReference type="Gene3D" id="3.30.1490.120">
    <property type="entry name" value="RNA polymerase Rpb7-like, N-terminal domain"/>
    <property type="match status" value="1"/>
</dbReference>
<dbReference type="InterPro" id="IPR045113">
    <property type="entry name" value="Rpb7-like"/>
</dbReference>
<feature type="domain" description="RPA43 OB" evidence="5">
    <location>
        <begin position="145"/>
        <end position="192"/>
    </location>
</feature>
<evidence type="ECO:0000259" key="5">
    <source>
        <dbReference type="Pfam" id="PF17875"/>
    </source>
</evidence>
<keyword evidence="3" id="KW-0804">Transcription</keyword>
<organism evidence="6 7">
    <name type="scientific">Elliptochloris bilobata</name>
    <dbReference type="NCBI Taxonomy" id="381761"/>
    <lineage>
        <taxon>Eukaryota</taxon>
        <taxon>Viridiplantae</taxon>
        <taxon>Chlorophyta</taxon>
        <taxon>core chlorophytes</taxon>
        <taxon>Trebouxiophyceae</taxon>
        <taxon>Trebouxiophyceae incertae sedis</taxon>
        <taxon>Elliptochloris clade</taxon>
        <taxon>Elliptochloris</taxon>
    </lineage>
</organism>
<dbReference type="InterPro" id="IPR036898">
    <property type="entry name" value="RNA_pol_Rpb7-like_N_sf"/>
</dbReference>
<evidence type="ECO:0000256" key="2">
    <source>
        <dbReference type="ARBA" id="ARBA00022478"/>
    </source>
</evidence>
<dbReference type="GO" id="GO:0006352">
    <property type="term" value="P:DNA-templated transcription initiation"/>
    <property type="evidence" value="ECO:0007669"/>
    <property type="project" value="InterPro"/>
</dbReference>